<feature type="region of interest" description="Disordered" evidence="1">
    <location>
        <begin position="758"/>
        <end position="786"/>
    </location>
</feature>
<feature type="region of interest" description="Disordered" evidence="1">
    <location>
        <begin position="3027"/>
        <end position="3054"/>
    </location>
</feature>
<dbReference type="InterPro" id="IPR029016">
    <property type="entry name" value="GAF-like_dom_sf"/>
</dbReference>
<accession>A0AAD9GHZ6</accession>
<dbReference type="PANTHER" id="PTHR43102:SF2">
    <property type="entry name" value="GAF DOMAIN-CONTAINING PROTEIN"/>
    <property type="match status" value="1"/>
</dbReference>
<feature type="compositionally biased region" description="Polar residues" evidence="1">
    <location>
        <begin position="3041"/>
        <end position="3052"/>
    </location>
</feature>
<dbReference type="PANTHER" id="PTHR43102">
    <property type="entry name" value="SLR1143 PROTEIN"/>
    <property type="match status" value="1"/>
</dbReference>
<dbReference type="EMBL" id="JASMQC010000017">
    <property type="protein sequence ID" value="KAK1938909.1"/>
    <property type="molecule type" value="Genomic_DNA"/>
</dbReference>
<comment type="caution">
    <text evidence="2">The sequence shown here is derived from an EMBL/GenBank/DDBJ whole genome shotgun (WGS) entry which is preliminary data.</text>
</comment>
<proteinExistence type="predicted"/>
<evidence type="ECO:0000256" key="1">
    <source>
        <dbReference type="SAM" id="MobiDB-lite"/>
    </source>
</evidence>
<evidence type="ECO:0000313" key="3">
    <source>
        <dbReference type="Proteomes" id="UP001259832"/>
    </source>
</evidence>
<feature type="region of interest" description="Disordered" evidence="1">
    <location>
        <begin position="57"/>
        <end position="77"/>
    </location>
</feature>
<sequence>MLMHQVGAAAVSLPHHSPKSDKQATSPREFQGSRRMGLTKKRSFFKDRHGQDYIAPQDKSTTRHFNPAPSLSTQGSDELNYIAPTDDELLKRAREAHTSVDFQWLATGPETSAEWKRIEAADQFTVFRRHVTIGNNDKQRNGIEVICAGHLDASIEEVASILRSSSEAEHNTVMSGLYAKSFIFGSYEREVSCADNQEDEDDDLDHDEQLAVKTKSFSRTTILGHNEQWCYYDYFQRKTDNGGFTICKRALPPLESTPGRCNGDKKVDQLHGLNASYLVDKTPDGKGLRVVFHARFELSEDDLEQYRVAKRKNSRRRSQETTSSNSSSSSASKRSSSFDYGDSTMHKAQLRRLLAMAHGVTKLPDLVRRRRFGVQVPADMSSVHVMNTRCPCCTHTLGPMKLSLFSNRSFNPLKSNTKRCYLCGYLVCAECWSAEHMECAAGRVAGIVVCTRCKANVQACEYAEVFAGTAAERAKHRGHPRVIEDAAEAPTVSLLVDFLSTSLLSTTSGSTEHSAVMAVIRTLLRQNSEDSEDESDDDSEGNSEYERLAPRFKVLGEAEAVELVGKVLSDEHLMPQLDDCKLGNAGTRDYVLDLPEDTDGIPSFPVPNDETDRIATAKACGMLQLANRLAPEDKEAEVQGKIPDTQDLELLCRLAVKTLGCAYSFVTVMSEKHEHVLAGTNAAFAGAAVPREQTTCQHALMTPHPFMVAHHEADVRFHNHGAVSALNIRFYVGFPVQIPVVGGGPDDPQMTMLEQANRRRQRGWGGSQLSHSSSFKFDVSPSPSRLDNDVDDEFAAESDLSRLYQLPSEAHMLQRARESHSNVDFKALSTGLAQGGPWQRVEATDQFVVFKRLPTANSKDERLPGLEVMCTGHLDAGLEEVASVLRSNSETDHQNTMEGLHKKNFIFGSMDREVPCSIVEENQEEDTNEQLTTKTSSFLRSTLFGHNEQWCYYEFFQRKPERDGFTISQCALPPYEPTPSRCVGENARVDQLHGLNAAYLVNELPDRKGLQVVYNAWFNGIGKDIETAILCSSSSNRERCSMVSVDSTSSSSFLSSSSVSDRSFFSRSSERDQRSIASNPNLMGLNQGADEKAQMRRLLALAHGLTKLPDLIRRRRFGLQVPADLDAIQVENTRCPCCTHSLAPVKMSLSMAASALSKRSLRSLKSDTRRCYLCGYLVCINCWSAEYMESTAGRVAAIVVCTRCYASVKACDFSEAFAPGEENNRGPMKVVEDENKNSLVPLLTEFLSTALMNESASSEDRAAVYAVVGALLSGSEGSAYGESDHEDDADELDNGDISIEELGQYLSDEQQLPQLEACVVANSQRRGYPICQPDDPATMVPPTVYPPHEQARLQAINDKGLMLLAMQLAPLDPAPDAFENVTSVRDLDILCQLAVRASGCSLTLLSIMGTEHLHILSSTNPAFLHVAMPREHTSCQHTVMTAKPFFISHPEADVRFHELKAVKGLTTRCYMGFPMAVTVEHDGVETEVAFGALCCVSSQPRGEITRSQYVTLTRIADAASRRRQRGWSGSQYSDSSSFTFDAGPSISHVDDEVDDAFDADSDLIRLYQLPSEAHMLQRARETHSNVDFKALSAGPELGGPWQRVEAADRFVVFKRPATADTKNDRLPGLEVMCVGCLDASLEEVASVLRSNSETDHQNTMEGLHKKSFIFGSLDRDVPCSVAEGNQEEDSVDTSEQLTTKTSSFLRSTLFGHNEQWCYYDFFQRKPERDGFTISQCALPPCEPTPGRCVGENARVDQLHGLNAAYLVDLLPNRKGLRVVYNAWFKDLTKDIEAATVSSSSSNRARSSIVSVASSSNSSFLSSSSVSDRSFLSRSNERDRRRSSGLSIASNSSFIGLNEAADGKAQLRRLLALAHGLTKLPDLIRRRRFGLQVPADLDAIQVENARCPCCTHSLAPVKMSLSMAASALSKRSLRSLKSDTRRCYLCGYLVCINCWSAEYMESTVGRVAAIVVCTRCYASVKACDFSEAFASGEDNNRGPVEVVEGEDNNSLAPLLTEFLSTALMNESASSEDRTAVYAVVRTLLSESGVSCSETDYEEGVDEPVTGNVSVVELERYLSDEQQLPQLETCVFANSQRRGYPIAQPDDPVNMVPPTIYPPHEQARLQVVNDKGLMLLAIQLAPVDPAPDAFENVTSVRDLDILCHLAVRASGCPNTFLSIMGTEHLHILSSSNPAFLHATMPREHTCCQHTIMTLKPFIISHPEADVRFHELGAIKALATRCYMGFPLTVSVDKDGVETEMAMGTLCCVTPQARAELTRSQYVTLTRIADAASRVRTIMEEANNRRRDWNGSQCSSSDYDFSSSRSFLTQQSGYETETKYPKFKAPSDAEMLERARASHQSVDFEALSAGPGQGGPWLRVEAADQFVVFKRPPSAELNGSKLPGLEVLCAGRLDASLEEVSSVLRSNSDVDLASTMLGLHSKNFIFGSLDRDIPCSTGSQQDEEADIDTSEQLNVKTSSFMRTNMFARNEQWCFADFFQRKKERDGFTISQRALPPSEPTPGRVIGNNARVNQLHGLNASYLVDQLPNRKGLRVVYNAWFEEPKDIEYSCTSSDRSMSSCSKSSGLSALSTTSASSIFDEHVDSKAQLRRLLSLAHGLTKLPELIRRRRFGFQVPADFEAIQVSNTRCPCCTHSLTPVKMSLAIAASAIAKRSLKSLKMDTRRCYLCGYLVCVDCWSAECMESTVGRVAAIVVCNRCHACVEACDYSEVCADNNSSHRGPVKVIEDNPEDSAAPLLTDFLSASLLNATEEADRTAILSVIRLLLRQTEATESESESDYELEEVGNSFNENQPPLEACVLASAERREYLIDLPEDPSTMVPAAVIPSHDDERLKVIADKGLLLLAYQIAPLHSIPDSFDHACNVRDLDLLCQLAVRATGCSDSFVTVMGVKHNHVLAATNPGFHHAAVPREQTICQHTIMTTRPFVATHMEADVRFHEIVAVKALSIRFYVGFPVTVPVFDDFGNFETEIPVGTLCCIDSTARSDLTRTQYATMKRLTDTASRLIQLKGRQLQQENVGKRRPSYPWSSHPQSNEVSDYSIATEPSETDDTYRSPTQSKPLSDAELLSRARGLHKCIDFNALAAGPNAGGPWKQVEAANHFVLFRDEKNKVPEVLCAGRIDAAIEEIGSILCPQSEDEHNTVMTALHEKRFLFGSLERSVTCDNQREFQHDGEQLTVKTSSFARSSLFGNNEQWCYTDFFQRKNERDGFTVSLNSLGYDEATPAKMTNRVDQLHDLNASYLVDMDPGSKGLRVVFNAKFLNQEDSTSHQPASPKTDTNAEMKAQTRRLLILARGVTKLPGLVRSRRFGFQIPADLNAIEVSNPRCPCCTRSLLGVKMTLSVAASAISNRSLAALKTDTRRCYLCGYLVCIDCWTGERMESMSGRVAAIIVCRRCHASVDVCDYSDISTDRNHGPARVVADPPQISKTSLLVDFLSDSLSKAPVGSSDRSNVLSVVRTLLHQDEQDSDESTGEESEDVAILKRSDAQAVAKVDQFLRDESNFPLLEACKLGNAEQREYVLDLPDDPVNSVPRGPIPVNEERRLSAAKSAGLLMLADRLAPSEPCETPNHPVDVRDLELICQLAVKTIGCANAMISVMSASHEHILASTDVNFAGAAVLRDYTMCQHQLMSQNPLMLIHPEADVRLQAIQTVKALSLRSYTGFPVTAPILDDLDMGQIVVGTLCCIDNKPHHELTRSQYTTMLNLARTASQLMQIKVLQLQQHVK</sequence>
<feature type="region of interest" description="Disordered" evidence="1">
    <location>
        <begin position="308"/>
        <end position="341"/>
    </location>
</feature>
<organism evidence="2 3">
    <name type="scientific">Phytophthora citrophthora</name>
    <dbReference type="NCBI Taxonomy" id="4793"/>
    <lineage>
        <taxon>Eukaryota</taxon>
        <taxon>Sar</taxon>
        <taxon>Stramenopiles</taxon>
        <taxon>Oomycota</taxon>
        <taxon>Peronosporomycetes</taxon>
        <taxon>Peronosporales</taxon>
        <taxon>Peronosporaceae</taxon>
        <taxon>Phytophthora</taxon>
    </lineage>
</organism>
<feature type="compositionally biased region" description="Low complexity" evidence="1">
    <location>
        <begin position="320"/>
        <end position="337"/>
    </location>
</feature>
<evidence type="ECO:0000313" key="2">
    <source>
        <dbReference type="EMBL" id="KAK1938909.1"/>
    </source>
</evidence>
<dbReference type="Proteomes" id="UP001259832">
    <property type="component" value="Unassembled WGS sequence"/>
</dbReference>
<dbReference type="SUPFAM" id="SSF55781">
    <property type="entry name" value="GAF domain-like"/>
    <property type="match status" value="5"/>
</dbReference>
<reference evidence="2" key="1">
    <citation type="submission" date="2023-08" db="EMBL/GenBank/DDBJ databases">
        <title>Reference Genome Resource for the Citrus Pathogen Phytophthora citrophthora.</title>
        <authorList>
            <person name="Moller H."/>
            <person name="Coetzee B."/>
            <person name="Rose L.J."/>
            <person name="Van Niekerk J.M."/>
        </authorList>
    </citation>
    <scope>NUCLEOTIDE SEQUENCE</scope>
    <source>
        <strain evidence="2">STE-U-9442</strain>
    </source>
</reference>
<feature type="region of interest" description="Disordered" evidence="1">
    <location>
        <begin position="1"/>
        <end position="40"/>
    </location>
</feature>
<protein>
    <recommendedName>
        <fullName evidence="4">FYVE-type domain-containing protein</fullName>
    </recommendedName>
</protein>
<gene>
    <name evidence="2" type="ORF">P3T76_008984</name>
</gene>
<keyword evidence="3" id="KW-1185">Reference proteome</keyword>
<name>A0AAD9GHZ6_9STRA</name>
<feature type="compositionally biased region" description="Polar residues" evidence="1">
    <location>
        <begin position="767"/>
        <end position="785"/>
    </location>
</feature>
<evidence type="ECO:0008006" key="4">
    <source>
        <dbReference type="Google" id="ProtNLM"/>
    </source>
</evidence>
<dbReference type="Gene3D" id="3.30.450.40">
    <property type="match status" value="3"/>
</dbReference>